<dbReference type="STRING" id="1002526.SAMN05216578_101334"/>
<dbReference type="InterPro" id="IPR043128">
    <property type="entry name" value="Rev_trsase/Diguanyl_cyclase"/>
</dbReference>
<dbReference type="RefSeq" id="WP_090536323.1">
    <property type="nucleotide sequence ID" value="NZ_FOYD01000001.1"/>
</dbReference>
<evidence type="ECO:0000259" key="3">
    <source>
        <dbReference type="Pfam" id="PF00817"/>
    </source>
</evidence>
<dbReference type="InterPro" id="IPR043502">
    <property type="entry name" value="DNA/RNA_pol_sf"/>
</dbReference>
<dbReference type="InterPro" id="IPR050356">
    <property type="entry name" value="SulA_CellDiv_inhibitor"/>
</dbReference>
<dbReference type="Gene3D" id="3.30.70.270">
    <property type="match status" value="1"/>
</dbReference>
<dbReference type="Pfam" id="PF00817">
    <property type="entry name" value="IMS"/>
    <property type="match status" value="1"/>
</dbReference>
<feature type="domain" description="UmuC" evidence="3">
    <location>
        <begin position="27"/>
        <end position="150"/>
    </location>
</feature>
<dbReference type="AlphaFoldDB" id="A0A1I5ZV30"/>
<protein>
    <submittedName>
        <fullName evidence="4">Protein ImuB</fullName>
    </submittedName>
</protein>
<name>A0A1I5ZV30_9GAMM</name>
<dbReference type="PANTHER" id="PTHR35369">
    <property type="entry name" value="BLR3025 PROTEIN-RELATED"/>
    <property type="match status" value="1"/>
</dbReference>
<dbReference type="InterPro" id="IPR001126">
    <property type="entry name" value="UmuC"/>
</dbReference>
<organism evidence="4 5">
    <name type="scientific">Halopseudomonas formosensis</name>
    <dbReference type="NCBI Taxonomy" id="1002526"/>
    <lineage>
        <taxon>Bacteria</taxon>
        <taxon>Pseudomonadati</taxon>
        <taxon>Pseudomonadota</taxon>
        <taxon>Gammaproteobacteria</taxon>
        <taxon>Pseudomonadales</taxon>
        <taxon>Pseudomonadaceae</taxon>
        <taxon>Halopseudomonas</taxon>
    </lineage>
</organism>
<evidence type="ECO:0000256" key="2">
    <source>
        <dbReference type="ARBA" id="ARBA00022763"/>
    </source>
</evidence>
<accession>A0A1I5ZV30</accession>
<dbReference type="Gene3D" id="3.40.1170.60">
    <property type="match status" value="1"/>
</dbReference>
<dbReference type="PANTHER" id="PTHR35369:SF2">
    <property type="entry name" value="BLR3025 PROTEIN"/>
    <property type="match status" value="1"/>
</dbReference>
<evidence type="ECO:0000313" key="4">
    <source>
        <dbReference type="EMBL" id="SFQ60087.1"/>
    </source>
</evidence>
<dbReference type="CDD" id="cd03468">
    <property type="entry name" value="PolY_like"/>
    <property type="match status" value="1"/>
</dbReference>
<reference evidence="4 5" key="1">
    <citation type="submission" date="2016-10" db="EMBL/GenBank/DDBJ databases">
        <authorList>
            <person name="de Groot N.N."/>
        </authorList>
    </citation>
    <scope>NUCLEOTIDE SEQUENCE [LARGE SCALE GENOMIC DNA]</scope>
    <source>
        <strain evidence="4 5">JCM 18415</strain>
    </source>
</reference>
<proteinExistence type="inferred from homology"/>
<dbReference type="EMBL" id="FOYD01000001">
    <property type="protein sequence ID" value="SFQ60087.1"/>
    <property type="molecule type" value="Genomic_DNA"/>
</dbReference>
<sequence>MRWACILLTRLALDGVQRGRDDADAPLVLVSGHVPRRLIRAVNAQARALGLRPGMSLTAAQTLVTDFAVAEYDEQQISHWQHFLAAWAYRYSSHVSLDYPHALLLEVESSLGLFGPWPRFEQRLREDLTGLGFQHRIVLAPNPAAARALTNVHDGLAVMDSLALREHIQRLPIQRSGLDAQSVATLSRMGLKQLGQILRLPRDTLARRFPAEVLAHLDRLLGVLPVALGSYQPADEFVARIEFNFEVDSHQALLFPIRRLLLDLQAFLAGRDCSVQRFELTLEHRDHEPTCLPIGLLSAERDAQQLFEVTRSRLEQLQLPEPVLAVRLRASDLPAFTPKPVSLLEERPPPVQPWDQLRERLRARLGDEAIHGLVAVADHRPECAWRRDTEGAGMPPAQLGKRPGWLLAEPEPLNELVPEILAGPERIESGWWDGADRRRDYYVVRTRDGRLAWVWQAVDGQGPWMLHGWFA</sequence>
<gene>
    <name evidence="4" type="ORF">SAMN05216578_101334</name>
</gene>
<dbReference type="SUPFAM" id="SSF56672">
    <property type="entry name" value="DNA/RNA polymerases"/>
    <property type="match status" value="1"/>
</dbReference>
<comment type="similarity">
    <text evidence="1">Belongs to the DNA polymerase type-Y family.</text>
</comment>
<evidence type="ECO:0000256" key="1">
    <source>
        <dbReference type="ARBA" id="ARBA00010945"/>
    </source>
</evidence>
<dbReference type="GO" id="GO:0006281">
    <property type="term" value="P:DNA repair"/>
    <property type="evidence" value="ECO:0007669"/>
    <property type="project" value="InterPro"/>
</dbReference>
<keyword evidence="2" id="KW-0227">DNA damage</keyword>
<dbReference type="OrthoDB" id="5298951at2"/>
<evidence type="ECO:0000313" key="5">
    <source>
        <dbReference type="Proteomes" id="UP000242815"/>
    </source>
</evidence>
<dbReference type="Proteomes" id="UP000242815">
    <property type="component" value="Unassembled WGS sequence"/>
</dbReference>